<comment type="caution">
    <text evidence="2">The sequence shown here is derived from an EMBL/GenBank/DDBJ whole genome shotgun (WGS) entry which is preliminary data.</text>
</comment>
<keyword evidence="3" id="KW-1185">Reference proteome</keyword>
<gene>
    <name evidence="2" type="ORF">PIIN_01606</name>
</gene>
<feature type="domain" description="Peptidase S9 prolyl oligopeptidase catalytic" evidence="1">
    <location>
        <begin position="310"/>
        <end position="522"/>
    </location>
</feature>
<evidence type="ECO:0000313" key="2">
    <source>
        <dbReference type="EMBL" id="CCA67782.1"/>
    </source>
</evidence>
<dbReference type="Gene3D" id="3.40.50.1820">
    <property type="entry name" value="alpha/beta hydrolase"/>
    <property type="match status" value="1"/>
</dbReference>
<dbReference type="Proteomes" id="UP000007148">
    <property type="component" value="Unassembled WGS sequence"/>
</dbReference>
<dbReference type="AlphaFoldDB" id="G4T8X1"/>
<dbReference type="STRING" id="1109443.G4T8X1"/>
<evidence type="ECO:0000313" key="3">
    <source>
        <dbReference type="Proteomes" id="UP000007148"/>
    </source>
</evidence>
<reference evidence="2 3" key="1">
    <citation type="journal article" date="2011" name="PLoS Pathog.">
        <title>Endophytic Life Strategies Decoded by Genome and Transcriptome Analyses of the Mutualistic Root Symbiont Piriformospora indica.</title>
        <authorList>
            <person name="Zuccaro A."/>
            <person name="Lahrmann U."/>
            <person name="Guldener U."/>
            <person name="Langen G."/>
            <person name="Pfiffi S."/>
            <person name="Biedenkopf D."/>
            <person name="Wong P."/>
            <person name="Samans B."/>
            <person name="Grimm C."/>
            <person name="Basiewicz M."/>
            <person name="Murat C."/>
            <person name="Martin F."/>
            <person name="Kogel K.H."/>
        </authorList>
    </citation>
    <scope>NUCLEOTIDE SEQUENCE [LARGE SCALE GENOMIC DNA]</scope>
    <source>
        <strain evidence="2 3">DSM 11827</strain>
    </source>
</reference>
<dbReference type="eggNOG" id="KOG2100">
    <property type="taxonomic scope" value="Eukaryota"/>
</dbReference>
<dbReference type="GO" id="GO:0006508">
    <property type="term" value="P:proteolysis"/>
    <property type="evidence" value="ECO:0007669"/>
    <property type="project" value="InterPro"/>
</dbReference>
<dbReference type="InParanoid" id="G4T8X1"/>
<accession>G4T8X1</accession>
<dbReference type="OrthoDB" id="43744at2759"/>
<proteinExistence type="predicted"/>
<dbReference type="SUPFAM" id="SSF53474">
    <property type="entry name" value="alpha/beta-Hydrolases"/>
    <property type="match status" value="1"/>
</dbReference>
<dbReference type="PANTHER" id="PTHR43056:SF5">
    <property type="entry name" value="PEPTIDASE S9 PROLYL OLIGOPEPTIDASE CATALYTIC DOMAIN-CONTAINING PROTEIN"/>
    <property type="match status" value="1"/>
</dbReference>
<dbReference type="HOGENOM" id="CLU_012236_2_0_1"/>
<organism evidence="2 3">
    <name type="scientific">Serendipita indica (strain DSM 11827)</name>
    <name type="common">Root endophyte fungus</name>
    <name type="synonym">Piriformospora indica</name>
    <dbReference type="NCBI Taxonomy" id="1109443"/>
    <lineage>
        <taxon>Eukaryota</taxon>
        <taxon>Fungi</taxon>
        <taxon>Dikarya</taxon>
        <taxon>Basidiomycota</taxon>
        <taxon>Agaricomycotina</taxon>
        <taxon>Agaricomycetes</taxon>
        <taxon>Sebacinales</taxon>
        <taxon>Serendipitaceae</taxon>
        <taxon>Serendipita</taxon>
    </lineage>
</organism>
<dbReference type="InterPro" id="IPR011042">
    <property type="entry name" value="6-blade_b-propeller_TolB-like"/>
</dbReference>
<dbReference type="EMBL" id="CAFZ01000019">
    <property type="protein sequence ID" value="CCA67782.1"/>
    <property type="molecule type" value="Genomic_DNA"/>
</dbReference>
<dbReference type="PANTHER" id="PTHR43056">
    <property type="entry name" value="PEPTIDASE S9 PROLYL OLIGOPEPTIDASE"/>
    <property type="match status" value="1"/>
</dbReference>
<dbReference type="InterPro" id="IPR050585">
    <property type="entry name" value="Xaa-Pro_dipeptidyl-ppase/CocE"/>
</dbReference>
<dbReference type="InterPro" id="IPR001375">
    <property type="entry name" value="Peptidase_S9_cat"/>
</dbReference>
<sequence length="526" mass="57569">MAVFPGDPRFIVAVQEDHANPAPADVVNTLVSIDCTSQTVTTLASGADFYSSPCFSPDGRHIAWLEWIHPDMPWEGSQLRVAKISVKETTLTISDVQHIAGKPDTSSANEPNWLNNDRLIYQCDTSGFYNPYIYSLVSAKSEPALQEPVSDDFSDPAWVFGMSRMAVLDENTVVVSPIHQGFSKLALIPLDKKSLVELECPYTSISYVRRLTATSVAMSATKDDSATALVVVDIANQTPAFKVVKETSTLAATLPPGYISTSQAFALNNGNLYTIVNLPKNADYTSTHEEKPPAVINIHGGPTARVPPGLSWITQYFTSRGWAWVDVNYSGSSGYGREYQERLRGRWGVADVSDAALAVKELGEKGIIDPKRAVIRGGSAGGFTVLMALCTPETAGVFAAGNSLYGVSDLNALVEDTHKFESQYLFKLVGGTPRKYQMSMQLEVPSTTLTKFKSLSWYEILQGSDDHVVPPNQAEAIVKKIREKGGEVEYIVFEGEGHGWRRAENVKAALEKECQFYEKVFNLTPD</sequence>
<evidence type="ECO:0000259" key="1">
    <source>
        <dbReference type="Pfam" id="PF00326"/>
    </source>
</evidence>
<name>G4T8X1_SERID</name>
<dbReference type="SUPFAM" id="SSF82171">
    <property type="entry name" value="DPP6 N-terminal domain-like"/>
    <property type="match status" value="1"/>
</dbReference>
<dbReference type="GO" id="GO:0008236">
    <property type="term" value="F:serine-type peptidase activity"/>
    <property type="evidence" value="ECO:0007669"/>
    <property type="project" value="InterPro"/>
</dbReference>
<dbReference type="Gene3D" id="2.120.10.30">
    <property type="entry name" value="TolB, C-terminal domain"/>
    <property type="match status" value="1"/>
</dbReference>
<dbReference type="OMA" id="QNGRSCA"/>
<protein>
    <recommendedName>
        <fullName evidence="1">Peptidase S9 prolyl oligopeptidase catalytic domain-containing protein</fullName>
    </recommendedName>
</protein>
<dbReference type="InterPro" id="IPR029058">
    <property type="entry name" value="AB_hydrolase_fold"/>
</dbReference>
<dbReference type="Pfam" id="PF00326">
    <property type="entry name" value="Peptidase_S9"/>
    <property type="match status" value="1"/>
</dbReference>